<feature type="compositionally biased region" description="Acidic residues" evidence="1">
    <location>
        <begin position="188"/>
        <end position="229"/>
    </location>
</feature>
<feature type="non-terminal residue" evidence="2">
    <location>
        <position position="1"/>
    </location>
</feature>
<organism evidence="2 3">
    <name type="scientific">Escallonia herrerae</name>
    <dbReference type="NCBI Taxonomy" id="1293975"/>
    <lineage>
        <taxon>Eukaryota</taxon>
        <taxon>Viridiplantae</taxon>
        <taxon>Streptophyta</taxon>
        <taxon>Embryophyta</taxon>
        <taxon>Tracheophyta</taxon>
        <taxon>Spermatophyta</taxon>
        <taxon>Magnoliopsida</taxon>
        <taxon>eudicotyledons</taxon>
        <taxon>Gunneridae</taxon>
        <taxon>Pentapetalae</taxon>
        <taxon>asterids</taxon>
        <taxon>campanulids</taxon>
        <taxon>Escalloniales</taxon>
        <taxon>Escalloniaceae</taxon>
        <taxon>Escallonia</taxon>
    </lineage>
</organism>
<dbReference type="PANTHER" id="PTHR33240">
    <property type="entry name" value="OS08G0508500 PROTEIN"/>
    <property type="match status" value="1"/>
</dbReference>
<dbReference type="AlphaFoldDB" id="A0AA89AK24"/>
<keyword evidence="3" id="KW-1185">Reference proteome</keyword>
<reference evidence="2" key="1">
    <citation type="submission" date="2022-12" db="EMBL/GenBank/DDBJ databases">
        <title>Draft genome assemblies for two species of Escallonia (Escalloniales).</title>
        <authorList>
            <person name="Chanderbali A."/>
            <person name="Dervinis C."/>
            <person name="Anghel I."/>
            <person name="Soltis D."/>
            <person name="Soltis P."/>
            <person name="Zapata F."/>
        </authorList>
    </citation>
    <scope>NUCLEOTIDE SEQUENCE</scope>
    <source>
        <strain evidence="2">UCBG64.0493</strain>
        <tissue evidence="2">Leaf</tissue>
    </source>
</reference>
<dbReference type="PANTHER" id="PTHR33240:SF15">
    <property type="entry name" value="GAG-PRO-LIKE PROTEIN"/>
    <property type="match status" value="1"/>
</dbReference>
<dbReference type="Proteomes" id="UP001188597">
    <property type="component" value="Unassembled WGS sequence"/>
</dbReference>
<evidence type="ECO:0000313" key="2">
    <source>
        <dbReference type="EMBL" id="KAK3004111.1"/>
    </source>
</evidence>
<comment type="caution">
    <text evidence="2">The sequence shown here is derived from an EMBL/GenBank/DDBJ whole genome shotgun (WGS) entry which is preliminary data.</text>
</comment>
<dbReference type="EMBL" id="JAVXUP010002308">
    <property type="protein sequence ID" value="KAK3004111.1"/>
    <property type="molecule type" value="Genomic_DNA"/>
</dbReference>
<evidence type="ECO:0000256" key="1">
    <source>
        <dbReference type="SAM" id="MobiDB-lite"/>
    </source>
</evidence>
<feature type="region of interest" description="Disordered" evidence="1">
    <location>
        <begin position="188"/>
        <end position="250"/>
    </location>
</feature>
<evidence type="ECO:0000313" key="3">
    <source>
        <dbReference type="Proteomes" id="UP001188597"/>
    </source>
</evidence>
<proteinExistence type="predicted"/>
<accession>A0AA89AK24</accession>
<protein>
    <submittedName>
        <fullName evidence="2">Uncharacterized protein</fullName>
    </submittedName>
</protein>
<sequence>MRHNQYQLYGHCSRRLVWTSTKSIRQGSVVNKPASEQEIEDSAHARLFFLDDDMGDVRTPYDDQLVIIIKVRNFDVKRVLVNNGTSTEIMFYDTFKEMNILRDHLQKMDTPLYGFSNHLVTVEGVITLPTAVGTPLMQANLMLDFVAVRIAYVLIIPKPIMEEAADEATVSVCKRCVYVKGGIKNGVVDEESQGGNDDGIDSDGDYDEEEDEDDDGGEFDVDDEEDDGENQVVTWSSTTPPPPPLAKVRQAVRSHRVGSIMLAMMMFRRSECMKMLHIFPL</sequence>
<name>A0AA89AK24_9ASTE</name>
<gene>
    <name evidence="2" type="ORF">RJ639_018579</name>
</gene>